<gene>
    <name evidence="3" type="ORF">MBUL_02598</name>
</gene>
<dbReference type="Pfam" id="PF08327">
    <property type="entry name" value="AHSA1"/>
    <property type="match status" value="1"/>
</dbReference>
<dbReference type="InterPro" id="IPR013538">
    <property type="entry name" value="ASHA1/2-like_C"/>
</dbReference>
<organism evidence="3">
    <name type="scientific">Methylobacterium bullatum</name>
    <dbReference type="NCBI Taxonomy" id="570505"/>
    <lineage>
        <taxon>Bacteria</taxon>
        <taxon>Pseudomonadati</taxon>
        <taxon>Pseudomonadota</taxon>
        <taxon>Alphaproteobacteria</taxon>
        <taxon>Hyphomicrobiales</taxon>
        <taxon>Methylobacteriaceae</taxon>
        <taxon>Methylobacterium</taxon>
    </lineage>
</organism>
<evidence type="ECO:0000313" key="3">
    <source>
        <dbReference type="EMBL" id="CAA2104222.1"/>
    </source>
</evidence>
<name>A0A679IUL1_9HYPH</name>
<sequence>MVQIVPVVVLKHVVRAPHSDVFRAWTDPLLIMRWLAPGASVMELAETDLRVGGAFLFRRRDPDGASHSVTGQYEEIRRGHSLHQTWTYEGPNPLLCIGETIIHVDLLSVGDRATEITLTHRRIVSADVRNAYREDWRSCFSKLQAALA</sequence>
<dbReference type="AlphaFoldDB" id="A0A679IUL1"/>
<reference evidence="3" key="1">
    <citation type="submission" date="2019-12" db="EMBL/GenBank/DDBJ databases">
        <authorList>
            <person name="Cremers G."/>
        </authorList>
    </citation>
    <scope>NUCLEOTIDE SEQUENCE</scope>
    <source>
        <strain evidence="3">Mbul1</strain>
    </source>
</reference>
<protein>
    <recommendedName>
        <fullName evidence="2">Activator of Hsp90 ATPase homologue 1/2-like C-terminal domain-containing protein</fullName>
    </recommendedName>
</protein>
<dbReference type="Gene3D" id="3.30.530.20">
    <property type="match status" value="1"/>
</dbReference>
<evidence type="ECO:0000259" key="2">
    <source>
        <dbReference type="Pfam" id="PF08327"/>
    </source>
</evidence>
<dbReference type="SUPFAM" id="SSF55961">
    <property type="entry name" value="Bet v1-like"/>
    <property type="match status" value="1"/>
</dbReference>
<comment type="similarity">
    <text evidence="1">Belongs to the AHA1 family.</text>
</comment>
<feature type="domain" description="Activator of Hsp90 ATPase homologue 1/2-like C-terminal" evidence="2">
    <location>
        <begin position="16"/>
        <end position="147"/>
    </location>
</feature>
<accession>A0A679IUL1</accession>
<dbReference type="CDD" id="cd07814">
    <property type="entry name" value="SRPBCC_CalC_Aha1-like"/>
    <property type="match status" value="1"/>
</dbReference>
<proteinExistence type="inferred from homology"/>
<dbReference type="InterPro" id="IPR023393">
    <property type="entry name" value="START-like_dom_sf"/>
</dbReference>
<dbReference type="EMBL" id="LR743504">
    <property type="protein sequence ID" value="CAA2104222.1"/>
    <property type="molecule type" value="Genomic_DNA"/>
</dbReference>
<evidence type="ECO:0000256" key="1">
    <source>
        <dbReference type="ARBA" id="ARBA00006817"/>
    </source>
</evidence>